<name>A0AB39BFL5_9MICO</name>
<dbReference type="InterPro" id="IPR017853">
    <property type="entry name" value="GH"/>
</dbReference>
<reference evidence="1" key="1">
    <citation type="submission" date="2024-05" db="EMBL/GenBank/DDBJ databases">
        <title>Herbiconiux sp. A18JL235.</title>
        <authorList>
            <person name="Zhang G."/>
        </authorList>
    </citation>
    <scope>NUCLEOTIDE SEQUENCE</scope>
    <source>
        <strain evidence="1">A18JL235</strain>
    </source>
</reference>
<organism evidence="1">
    <name type="scientific">Herbiconiux sp. A18JL235</name>
    <dbReference type="NCBI Taxonomy" id="3152363"/>
    <lineage>
        <taxon>Bacteria</taxon>
        <taxon>Bacillati</taxon>
        <taxon>Actinomycetota</taxon>
        <taxon>Actinomycetes</taxon>
        <taxon>Micrococcales</taxon>
        <taxon>Microbacteriaceae</taxon>
        <taxon>Herbiconiux</taxon>
    </lineage>
</organism>
<sequence length="583" mass="64961">MSVDHPLRVALVGTPSHPEVEWNDASLTRLRALGFNAVQLNIAWSYRPDDEVLNLEDVIAIPGAPEPLAGQGRRGNGERRARLTARARLARRHGFRTILHVGIPFQGRAGFDGAPLPQCISDPGVTDRYEKALSLLAQAIPEIDDILVYTYDQDAWLCSEFGGCDRCLGVPLHERLPRFLNGLGEAWNRSRPNGRVWWEPWELSSGQALACVPRLDPSRLGVMVHNTIGEVISTRPADAFVRNLATAAASRGLPVVVEIFLSSSNEEVEPWTHLPVPLVTIEQLRAVDRVVGVSGVKEYFGLRLDEFDVNLNAAAAYFRAPNRTDGELLDDVAALFGEKWLPRFWTLASEAYSLYPWDASWFGRQLGRSQPVHETTAATVRGAQTSASAWDTPAWRSSRHAVFMRTDNGEPHPWLLEDVGLRCSQAADRMTDALAVFDREPWVDRAEHLETHLQLQRLQALGFVTRTRAYAFHIRETLLACVLRSEPRPFLRDELRRTLEADLANQEREVLRLAEVEALGAPEISEVAGLQATEKWVVQTRTDLDGIKDALSTLTRSLPEYLATYSLAVPGVARAGQFSLTSR</sequence>
<accession>A0AB39BFL5</accession>
<gene>
    <name evidence="1" type="ORF">ABFY20_18340</name>
</gene>
<dbReference type="SUPFAM" id="SSF51445">
    <property type="entry name" value="(Trans)glycosidases"/>
    <property type="match status" value="1"/>
</dbReference>
<dbReference type="EMBL" id="CP162511">
    <property type="protein sequence ID" value="XDI05254.1"/>
    <property type="molecule type" value="Genomic_DNA"/>
</dbReference>
<dbReference type="AlphaFoldDB" id="A0AB39BFL5"/>
<dbReference type="RefSeq" id="WP_368497638.1">
    <property type="nucleotide sequence ID" value="NZ_CP162511.1"/>
</dbReference>
<proteinExistence type="predicted"/>
<evidence type="ECO:0008006" key="2">
    <source>
        <dbReference type="Google" id="ProtNLM"/>
    </source>
</evidence>
<evidence type="ECO:0000313" key="1">
    <source>
        <dbReference type="EMBL" id="XDI05254.1"/>
    </source>
</evidence>
<protein>
    <recommendedName>
        <fullName evidence="2">Beta-hexosaminidase bacterial type N-terminal domain-containing protein</fullName>
    </recommendedName>
</protein>